<organism evidence="2">
    <name type="scientific">Neurospora crassa</name>
    <dbReference type="NCBI Taxonomy" id="5141"/>
    <lineage>
        <taxon>Eukaryota</taxon>
        <taxon>Fungi</taxon>
        <taxon>Dikarya</taxon>
        <taxon>Ascomycota</taxon>
        <taxon>Pezizomycotina</taxon>
        <taxon>Sordariomycetes</taxon>
        <taxon>Sordariomycetidae</taxon>
        <taxon>Sordariales</taxon>
        <taxon>Sordariaceae</taxon>
        <taxon>Neurospora</taxon>
    </lineage>
</organism>
<protein>
    <submittedName>
        <fullName evidence="2">Uncharacterized protein B8G12.380</fullName>
    </submittedName>
</protein>
<sequence length="222" mass="24454">MSSSSADLQPEVMNSSQPSNASSSVPDVPITSGAATPTPSTPSLSIKILNALNLSSIPATLKLSGSLINGHPLSDHGDNDYVMIYSGNAAECPRSFIIHLDLTGDNAGDVINRQEEGEEEQIEEKGQEDRLDRQQHHHQQQQQQQQQQQPIPYNVESRDGHDQRHLQYECISWATGDAFAARSKPTGVTMKNRFTIVGRWCTGWVEDGVDEGKWMERAESSI</sequence>
<proteinExistence type="predicted"/>
<feature type="region of interest" description="Disordered" evidence="1">
    <location>
        <begin position="1"/>
        <end position="41"/>
    </location>
</feature>
<feature type="compositionally biased region" description="Low complexity" evidence="1">
    <location>
        <begin position="140"/>
        <end position="149"/>
    </location>
</feature>
<reference evidence="2" key="2">
    <citation type="submission" date="2003-03" db="EMBL/GenBank/DDBJ databases">
        <authorList>
            <person name="German Neurospora genome project"/>
        </authorList>
    </citation>
    <scope>NUCLEOTIDE SEQUENCE</scope>
</reference>
<dbReference type="VEuPathDB" id="FungiDB:NCU07184"/>
<name>Q871A9_NEUCS</name>
<reference evidence="2" key="1">
    <citation type="submission" date="2003-03" db="EMBL/GenBank/DDBJ databases">
        <authorList>
            <person name="Schulte U."/>
            <person name="Aign V."/>
            <person name="Hoheisel J."/>
            <person name="Brandt P."/>
            <person name="Fartmann B."/>
            <person name="Holland R."/>
            <person name="Nyakatura G."/>
            <person name="Mewes H.W."/>
            <person name="Mannhaupt G."/>
        </authorList>
    </citation>
    <scope>NUCLEOTIDE SEQUENCE</scope>
</reference>
<gene>
    <name evidence="2" type="primary">B8G12.380</name>
</gene>
<evidence type="ECO:0000256" key="1">
    <source>
        <dbReference type="SAM" id="MobiDB-lite"/>
    </source>
</evidence>
<feature type="compositionally biased region" description="Low complexity" evidence="1">
    <location>
        <begin position="15"/>
        <end position="41"/>
    </location>
</feature>
<evidence type="ECO:0000313" key="2">
    <source>
        <dbReference type="EMBL" id="CAD71098.1"/>
    </source>
</evidence>
<feature type="region of interest" description="Disordered" evidence="1">
    <location>
        <begin position="115"/>
        <end position="159"/>
    </location>
</feature>
<dbReference type="AlphaFoldDB" id="Q871A9"/>
<feature type="compositionally biased region" description="Basic and acidic residues" evidence="1">
    <location>
        <begin position="123"/>
        <end position="134"/>
    </location>
</feature>
<dbReference type="EMBL" id="BX294027">
    <property type="protein sequence ID" value="CAD71098.1"/>
    <property type="molecule type" value="Genomic_DNA"/>
</dbReference>
<accession>Q871A9</accession>